<evidence type="ECO:0000313" key="4">
    <source>
        <dbReference type="EMBL" id="KGD63239.1"/>
    </source>
</evidence>
<evidence type="ECO:0000256" key="2">
    <source>
        <dbReference type="SAM" id="SignalP"/>
    </source>
</evidence>
<gene>
    <name evidence="4" type="ORF">Y5S_03514</name>
</gene>
<feature type="compositionally biased region" description="Low complexity" evidence="1">
    <location>
        <begin position="147"/>
        <end position="157"/>
    </location>
</feature>
<comment type="caution">
    <text evidence="4">The sequence shown here is derived from an EMBL/GenBank/DDBJ whole genome shotgun (WGS) entry which is preliminary data.</text>
</comment>
<feature type="domain" description="LysM" evidence="3">
    <location>
        <begin position="190"/>
        <end position="246"/>
    </location>
</feature>
<dbReference type="EMBL" id="ARXV01000020">
    <property type="protein sequence ID" value="KGD63239.1"/>
    <property type="molecule type" value="Genomic_DNA"/>
</dbReference>
<feature type="compositionally biased region" description="Low complexity" evidence="1">
    <location>
        <begin position="971"/>
        <end position="987"/>
    </location>
</feature>
<dbReference type="Proteomes" id="UP000029444">
    <property type="component" value="Unassembled WGS sequence"/>
</dbReference>
<dbReference type="Gene3D" id="1.20.58.2200">
    <property type="match status" value="1"/>
</dbReference>
<feature type="compositionally biased region" description="Pro residues" evidence="1">
    <location>
        <begin position="158"/>
        <end position="170"/>
    </location>
</feature>
<feature type="compositionally biased region" description="Low complexity" evidence="1">
    <location>
        <begin position="436"/>
        <end position="448"/>
    </location>
</feature>
<proteinExistence type="predicted"/>
<dbReference type="AlphaFoldDB" id="A0A095SFY7"/>
<reference evidence="4 5" key="1">
    <citation type="submission" date="2012-09" db="EMBL/GenBank/DDBJ databases">
        <title>Genome Sequence of alkane-degrading Bacterium Alcanivorax sp. 19-m-6.</title>
        <authorList>
            <person name="Lai Q."/>
            <person name="Shao Z."/>
        </authorList>
    </citation>
    <scope>NUCLEOTIDE SEQUENCE [LARGE SCALE GENOMIC DNA]</scope>
    <source>
        <strain evidence="4 5">19-m-6</strain>
    </source>
</reference>
<dbReference type="STRING" id="1177154.Y5S_03514"/>
<feature type="region of interest" description="Disordered" evidence="1">
    <location>
        <begin position="759"/>
        <end position="816"/>
    </location>
</feature>
<feature type="region of interest" description="Disordered" evidence="1">
    <location>
        <begin position="147"/>
        <end position="191"/>
    </location>
</feature>
<dbReference type="InterPro" id="IPR057840">
    <property type="entry name" value="FimV_N"/>
</dbReference>
<name>A0A095SFY7_9GAMM</name>
<dbReference type="PROSITE" id="PS51782">
    <property type="entry name" value="LYSM"/>
    <property type="match status" value="1"/>
</dbReference>
<feature type="region of interest" description="Disordered" evidence="1">
    <location>
        <begin position="841"/>
        <end position="862"/>
    </location>
</feature>
<dbReference type="InterPro" id="IPR020011">
    <property type="entry name" value="FimV_C"/>
</dbReference>
<evidence type="ECO:0000256" key="1">
    <source>
        <dbReference type="SAM" id="MobiDB-lite"/>
    </source>
</evidence>
<feature type="region of interest" description="Disordered" evidence="1">
    <location>
        <begin position="701"/>
        <end position="730"/>
    </location>
</feature>
<feature type="compositionally biased region" description="Low complexity" evidence="1">
    <location>
        <begin position="171"/>
        <end position="184"/>
    </location>
</feature>
<dbReference type="NCBIfam" id="TIGR03504">
    <property type="entry name" value="FimV_Cterm"/>
    <property type="match status" value="1"/>
</dbReference>
<feature type="chain" id="PRO_5001909344" description="LysM domain-containing protein" evidence="2">
    <location>
        <begin position="21"/>
        <end position="1050"/>
    </location>
</feature>
<dbReference type="PATRIC" id="fig|1177154.3.peg.3522"/>
<dbReference type="InterPro" id="IPR038440">
    <property type="entry name" value="FimV_C_sf"/>
</dbReference>
<dbReference type="eggNOG" id="COG3170">
    <property type="taxonomic scope" value="Bacteria"/>
</dbReference>
<organism evidence="4 5">
    <name type="scientific">Alcanivorax nanhaiticus</name>
    <dbReference type="NCBI Taxonomy" id="1177154"/>
    <lineage>
        <taxon>Bacteria</taxon>
        <taxon>Pseudomonadati</taxon>
        <taxon>Pseudomonadota</taxon>
        <taxon>Gammaproteobacteria</taxon>
        <taxon>Oceanospirillales</taxon>
        <taxon>Alcanivoracaceae</taxon>
        <taxon>Alcanivorax</taxon>
    </lineage>
</organism>
<feature type="region of interest" description="Disordered" evidence="1">
    <location>
        <begin position="578"/>
        <end position="605"/>
    </location>
</feature>
<keyword evidence="5" id="KW-1185">Reference proteome</keyword>
<protein>
    <recommendedName>
        <fullName evidence="3">LysM domain-containing protein</fullName>
    </recommendedName>
</protein>
<keyword evidence="2" id="KW-0732">Signal</keyword>
<feature type="compositionally biased region" description="Acidic residues" evidence="1">
    <location>
        <begin position="449"/>
        <end position="482"/>
    </location>
</feature>
<evidence type="ECO:0000313" key="5">
    <source>
        <dbReference type="Proteomes" id="UP000029444"/>
    </source>
</evidence>
<dbReference type="InterPro" id="IPR020012">
    <property type="entry name" value="LysM_FimV"/>
</dbReference>
<dbReference type="Gene3D" id="3.10.350.10">
    <property type="entry name" value="LysM domain"/>
    <property type="match status" value="1"/>
</dbReference>
<dbReference type="Pfam" id="PF25800">
    <property type="entry name" value="FimV_N"/>
    <property type="match status" value="1"/>
</dbReference>
<dbReference type="InterPro" id="IPR036779">
    <property type="entry name" value="LysM_dom_sf"/>
</dbReference>
<feature type="region of interest" description="Disordered" evidence="1">
    <location>
        <begin position="959"/>
        <end position="992"/>
    </location>
</feature>
<feature type="compositionally biased region" description="Acidic residues" evidence="1">
    <location>
        <begin position="841"/>
        <end position="852"/>
    </location>
</feature>
<feature type="compositionally biased region" description="Acidic residues" evidence="1">
    <location>
        <begin position="580"/>
        <end position="592"/>
    </location>
</feature>
<feature type="compositionally biased region" description="Polar residues" evidence="1">
    <location>
        <begin position="327"/>
        <end position="340"/>
    </location>
</feature>
<accession>A0A095SFY7</accession>
<dbReference type="InterPro" id="IPR018392">
    <property type="entry name" value="LysM"/>
</dbReference>
<feature type="region of interest" description="Disordered" evidence="1">
    <location>
        <begin position="280"/>
        <end position="342"/>
    </location>
</feature>
<dbReference type="RefSeq" id="WP_197055178.1">
    <property type="nucleotide sequence ID" value="NZ_ARXV01000020.1"/>
</dbReference>
<evidence type="ECO:0000259" key="3">
    <source>
        <dbReference type="PROSITE" id="PS51782"/>
    </source>
</evidence>
<feature type="compositionally biased region" description="Low complexity" evidence="1">
    <location>
        <begin position="483"/>
        <end position="506"/>
    </location>
</feature>
<feature type="signal peptide" evidence="2">
    <location>
        <begin position="1"/>
        <end position="20"/>
    </location>
</feature>
<dbReference type="NCBIfam" id="TIGR03505">
    <property type="entry name" value="FimV_core"/>
    <property type="match status" value="1"/>
</dbReference>
<feature type="region of interest" description="Disordered" evidence="1">
    <location>
        <begin position="399"/>
        <end position="513"/>
    </location>
</feature>
<sequence>MLRKLGLGFTALAMMTPAMAVALGVGEYELNSYLNQPLDMEVSLHEVGDLSAEEILVNLAPQSEFDAAGVERSYFLNRLAFSVEMTGKDDAILRVTTDQPVREPYLNFLVEFLWPTGRLMREYTVLLDPPSFSDSVTTSVPSITRAPAPVVSSQPAPTYEPEPTPAPAPAAPAETYTAPEPSAASSGSRDTYTVKASDTMWRVALNTRPANSVSVQQMLVAIQEMNPDAFINNNVNLVREGTVLRIPNEQEVRAVSTRNALVEVADQNRKWRDMLEERGMQVPTQQRAQLDGSRQVADSDTEDQGPGSGQVKLVAPESTDSVADGDSTGSAEQGSANTAVLENELAIRDENLDRLDRENAELKSRLADLESQSETSEQLLQLRNDQITQLQEELRKLREAQGVEAPADDPLTAPVEDISEAPASEPELSADDEAAVADANSDDASTAEAGDDAMGEETSLEAELAAEDAEGEAQVVEDEAAEQADATDAQDAAVAVTEAPEVVKPEPAQPQPAPQQQAGIVELLMENLLYIALGALAILLLVFLVLRRKKQDDEPVEEGALFDEFDDESQDDFGLHLEDDVADSSDGADSEGDSGHAPQDSNLDPMEDVEVYVAYGRYPQAVDFLRNEINKHPERDDLKVRLLELLKETNDDAGFGQQVTAFAGVSPTVDEAIARLGGDVSAAPASAVDDELSLDDLEMGLSSDLDETSIPTMETDTSEEPEQESAGRASVADELGDFDFELDGSDELSGDETLILDEDEADSADFSLDVNDGADSADEMSDADRQSLGASPVLNLDDVSSATLDDSDTNYGDLDLNDMSAEFTDMGDDSATASAPDELDLSLDDLDLDGDGGDAAADASSDDTLADLDIELDEAEKSLGASAGADSLDDITAFDLDEAGSEEASLEDLVSEDGLDIDGGLDEELSIASTADSEDETLDLDSFMEEDAAAEADPTLDLNGLVEDSEPETQPEPAVAEVATPAPASDDLLGDEDDFDFLGETDENATKLDLAKAYIDMGDSEGAKDILNEVISEGNDQQQAEARELMGQVG</sequence>